<protein>
    <submittedName>
        <fullName evidence="2">Phasin family protein</fullName>
    </submittedName>
</protein>
<accession>A0A2U2MYL5</accession>
<dbReference type="Pfam" id="PF09361">
    <property type="entry name" value="Phasin_2"/>
    <property type="match status" value="1"/>
</dbReference>
<organism evidence="2 3">
    <name type="scientific">Sediminicurvatus halobius</name>
    <dbReference type="NCBI Taxonomy" id="2182432"/>
    <lineage>
        <taxon>Bacteria</taxon>
        <taxon>Pseudomonadati</taxon>
        <taxon>Pseudomonadota</taxon>
        <taxon>Gammaproteobacteria</taxon>
        <taxon>Chromatiales</taxon>
        <taxon>Ectothiorhodospiraceae</taxon>
        <taxon>Sediminicurvatus</taxon>
    </lineage>
</organism>
<dbReference type="RefSeq" id="WP_109679502.1">
    <property type="nucleotide sequence ID" value="NZ_CP086615.1"/>
</dbReference>
<comment type="caution">
    <text evidence="2">The sequence shown here is derived from an EMBL/GenBank/DDBJ whole genome shotgun (WGS) entry which is preliminary data.</text>
</comment>
<reference evidence="2 3" key="1">
    <citation type="submission" date="2018-05" db="EMBL/GenBank/DDBJ databases">
        <title>Spiribacter halobius sp. nov., a moderately halophilic bacterium isolated from marine solar saltern.</title>
        <authorList>
            <person name="Zheng W.-S."/>
            <person name="Lu D.-C."/>
            <person name="Du Z.-J."/>
        </authorList>
    </citation>
    <scope>NUCLEOTIDE SEQUENCE [LARGE SCALE GENOMIC DNA]</scope>
    <source>
        <strain evidence="2 3">E85</strain>
    </source>
</reference>
<evidence type="ECO:0000259" key="1">
    <source>
        <dbReference type="Pfam" id="PF09361"/>
    </source>
</evidence>
<dbReference type="EMBL" id="QFFI01000025">
    <property type="protein sequence ID" value="PWG61892.1"/>
    <property type="molecule type" value="Genomic_DNA"/>
</dbReference>
<evidence type="ECO:0000313" key="2">
    <source>
        <dbReference type="EMBL" id="PWG61892.1"/>
    </source>
</evidence>
<dbReference type="Proteomes" id="UP000245474">
    <property type="component" value="Unassembled WGS sequence"/>
</dbReference>
<gene>
    <name evidence="2" type="ORF">DEM34_14275</name>
</gene>
<name>A0A2U2MYL5_9GAMM</name>
<dbReference type="InterPro" id="IPR018968">
    <property type="entry name" value="Phasin"/>
</dbReference>
<dbReference type="OrthoDB" id="5796765at2"/>
<evidence type="ECO:0000313" key="3">
    <source>
        <dbReference type="Proteomes" id="UP000245474"/>
    </source>
</evidence>
<dbReference type="AlphaFoldDB" id="A0A2U2MYL5"/>
<keyword evidence="3" id="KW-1185">Reference proteome</keyword>
<proteinExistence type="predicted"/>
<feature type="domain" description="Phasin" evidence="1">
    <location>
        <begin position="17"/>
        <end position="110"/>
    </location>
</feature>
<sequence length="131" mass="14315">MSNETFNNYTEQAEKLFVGPARAYAKLAADYTEKLVNAQIEATRAYTEVGLGQLRSALEIKDQKDLQAYAEGQQKVARDLGERVKGDAENVVAMNQEFVNEARKLVESNVKSASEAAKTAQAETAKAAQAK</sequence>